<feature type="region of interest" description="Disordered" evidence="5">
    <location>
        <begin position="143"/>
        <end position="178"/>
    </location>
</feature>
<evidence type="ECO:0000313" key="6">
    <source>
        <dbReference type="EMBL" id="MBB6675571.1"/>
    </source>
</evidence>
<dbReference type="PANTHER" id="PTHR32114:SF2">
    <property type="entry name" value="ABC TRANSPORTER ABCH.3"/>
    <property type="match status" value="1"/>
</dbReference>
<feature type="non-terminal residue" evidence="6">
    <location>
        <position position="1"/>
    </location>
</feature>
<protein>
    <recommendedName>
        <fullName evidence="3">Nuclease SbcCD subunit C</fullName>
    </recommendedName>
</protein>
<dbReference type="Pfam" id="PF13558">
    <property type="entry name" value="SbcC_Walker_B"/>
    <property type="match status" value="1"/>
</dbReference>
<evidence type="ECO:0000256" key="5">
    <source>
        <dbReference type="SAM" id="MobiDB-lite"/>
    </source>
</evidence>
<feature type="coiled-coil region" evidence="4">
    <location>
        <begin position="353"/>
        <end position="394"/>
    </location>
</feature>
<keyword evidence="7" id="KW-1185">Reference proteome</keyword>
<dbReference type="Proteomes" id="UP000547209">
    <property type="component" value="Unassembled WGS sequence"/>
</dbReference>
<dbReference type="SUPFAM" id="SSF52540">
    <property type="entry name" value="P-loop containing nucleoside triphosphate hydrolases"/>
    <property type="match status" value="1"/>
</dbReference>
<comment type="subunit">
    <text evidence="2">Heterodimer of SbcC and SbcD.</text>
</comment>
<evidence type="ECO:0000256" key="4">
    <source>
        <dbReference type="SAM" id="Coils"/>
    </source>
</evidence>
<feature type="coiled-coil region" evidence="4">
    <location>
        <begin position="479"/>
        <end position="506"/>
    </location>
</feature>
<comment type="caution">
    <text evidence="6">The sequence shown here is derived from an EMBL/GenBank/DDBJ whole genome shotgun (WGS) entry which is preliminary data.</text>
</comment>
<feature type="compositionally biased region" description="Basic and acidic residues" evidence="5">
    <location>
        <begin position="1"/>
        <end position="22"/>
    </location>
</feature>
<evidence type="ECO:0000256" key="3">
    <source>
        <dbReference type="ARBA" id="ARBA00013368"/>
    </source>
</evidence>
<dbReference type="AlphaFoldDB" id="A0A7X0RZV4"/>
<feature type="region of interest" description="Disordered" evidence="5">
    <location>
        <begin position="1"/>
        <end position="27"/>
    </location>
</feature>
<dbReference type="Gene3D" id="3.40.50.300">
    <property type="entry name" value="P-loop containing nucleotide triphosphate hydrolases"/>
    <property type="match status" value="1"/>
</dbReference>
<organism evidence="6 7">
    <name type="scientific">Cohnella nanjingensis</name>
    <dbReference type="NCBI Taxonomy" id="1387779"/>
    <lineage>
        <taxon>Bacteria</taxon>
        <taxon>Bacillati</taxon>
        <taxon>Bacillota</taxon>
        <taxon>Bacilli</taxon>
        <taxon>Bacillales</taxon>
        <taxon>Paenibacillaceae</taxon>
        <taxon>Cohnella</taxon>
    </lineage>
</organism>
<dbReference type="EMBL" id="JACJVP010000083">
    <property type="protein sequence ID" value="MBB6675571.1"/>
    <property type="molecule type" value="Genomic_DNA"/>
</dbReference>
<keyword evidence="4" id="KW-0175">Coiled coil</keyword>
<comment type="similarity">
    <text evidence="1">Belongs to the SMC family. SbcC subfamily.</text>
</comment>
<proteinExistence type="inferred from homology"/>
<dbReference type="InterPro" id="IPR027417">
    <property type="entry name" value="P-loop_NTPase"/>
</dbReference>
<dbReference type="PANTHER" id="PTHR32114">
    <property type="entry name" value="ABC TRANSPORTER ABCH.3"/>
    <property type="match status" value="1"/>
</dbReference>
<name>A0A7X0RZV4_9BACL</name>
<evidence type="ECO:0000256" key="2">
    <source>
        <dbReference type="ARBA" id="ARBA00011322"/>
    </source>
</evidence>
<dbReference type="RefSeq" id="WP_281385106.1">
    <property type="nucleotide sequence ID" value="NZ_JACJVP010000083.1"/>
</dbReference>
<sequence>RKERESAERLAQAERARQEAERQGAALADDWAAAVRELKRFETELAGGAIAAGAAGEREAARTASARLAADLAEGCPCPVCGSLAHPAPAHAHPALDAADAESAVAEQWARMVRDWEQLRRESSDATGRAAWQLSRLRGLREASGSGSASPASSQPAALSEAAAGAEAASSPSANDWPDEWAAWAPLLRERREVWAERRAQLERLAEWQTQWETASSAVARERGVAAEAADAASEALNAAAAKRRRQEEAEAAARQGWARDYPDLRPEEVEAAAAAAAQAEETSRELRKRLDLSVAFIEEQETALRALEREKHELAVRMAEGRARAESVASNLDGAQAKLREWTGGEPAAALSAQAEARLAALRAAVRAAKEDHDAAQRALQAAEAARTAAQERELGAMTARERTAARLREALSACGFGAADEVRALSPRIGEAAALKERVAAYRQAEQQLAGQVELLRSQTSGEPVAEADWLASTARLDTLRQDAEGAAATVAKAERDAEDLASRRGRWEVLEANRTELAADQARMAQLQAVFRGNAFVEYIAEEQLEQVCRTASERLGFLTRRRYALEVDASGGFVIRDDANGGLRRPVSTLSGGETFLTSLALALALSAQIQLRGRYPLQFFFLDEGFGTLDQELLDTVVTSLEKLQQDELAVGVISHVPELQARLPRRLLVSPAEPGGRGSRITY</sequence>
<feature type="coiled-coil region" evidence="4">
    <location>
        <begin position="230"/>
        <end position="325"/>
    </location>
</feature>
<evidence type="ECO:0000313" key="7">
    <source>
        <dbReference type="Proteomes" id="UP000547209"/>
    </source>
</evidence>
<gene>
    <name evidence="6" type="ORF">H7C19_33415</name>
</gene>
<evidence type="ECO:0000256" key="1">
    <source>
        <dbReference type="ARBA" id="ARBA00006930"/>
    </source>
</evidence>
<feature type="compositionally biased region" description="Low complexity" evidence="5">
    <location>
        <begin position="143"/>
        <end position="174"/>
    </location>
</feature>
<accession>A0A7X0RZV4</accession>
<reference evidence="6 7" key="1">
    <citation type="submission" date="2020-08" db="EMBL/GenBank/DDBJ databases">
        <title>Cohnella phylogeny.</title>
        <authorList>
            <person name="Dunlap C."/>
        </authorList>
    </citation>
    <scope>NUCLEOTIDE SEQUENCE [LARGE SCALE GENOMIC DNA]</scope>
    <source>
        <strain evidence="6 7">DSM 28246</strain>
    </source>
</reference>